<dbReference type="AlphaFoldDB" id="A0A072RFT1"/>
<protein>
    <submittedName>
        <fullName evidence="2">Uncharacterized protein</fullName>
    </submittedName>
</protein>
<evidence type="ECO:0000313" key="2">
    <source>
        <dbReference type="EMBL" id="KEG20344.1"/>
    </source>
</evidence>
<proteinExistence type="predicted"/>
<keyword evidence="1" id="KW-0472">Membrane</keyword>
<dbReference type="EMBL" id="ASIV01000003">
    <property type="protein sequence ID" value="KEG20344.1"/>
    <property type="molecule type" value="Genomic_DNA"/>
</dbReference>
<organism evidence="2 3">
    <name type="scientific">Bartonella bacilliformis Ver097</name>
    <dbReference type="NCBI Taxonomy" id="1293911"/>
    <lineage>
        <taxon>Bacteria</taxon>
        <taxon>Pseudomonadati</taxon>
        <taxon>Pseudomonadota</taxon>
        <taxon>Alphaproteobacteria</taxon>
        <taxon>Hyphomicrobiales</taxon>
        <taxon>Bartonellaceae</taxon>
        <taxon>Bartonella</taxon>
    </lineage>
</organism>
<name>A0A072RFT1_BARBA</name>
<keyword evidence="1" id="KW-0812">Transmembrane</keyword>
<evidence type="ECO:0000313" key="3">
    <source>
        <dbReference type="Proteomes" id="UP000031740"/>
    </source>
</evidence>
<dbReference type="PATRIC" id="fig|1293911.3.peg.446"/>
<feature type="transmembrane region" description="Helical" evidence="1">
    <location>
        <begin position="12"/>
        <end position="33"/>
    </location>
</feature>
<accession>A0A072RFT1</accession>
<sequence>MSVSGLFYENSAALYHLVVEVIKGCICKAYVFYRNFLRSVNMMVGAT</sequence>
<dbReference type="HOGENOM" id="CLU_3149882_0_0_5"/>
<evidence type="ECO:0000256" key="1">
    <source>
        <dbReference type="SAM" id="Phobius"/>
    </source>
</evidence>
<keyword evidence="1" id="KW-1133">Transmembrane helix</keyword>
<gene>
    <name evidence="2" type="ORF">H710_00419</name>
</gene>
<comment type="caution">
    <text evidence="2">The sequence shown here is derived from an EMBL/GenBank/DDBJ whole genome shotgun (WGS) entry which is preliminary data.</text>
</comment>
<dbReference type="Proteomes" id="UP000031740">
    <property type="component" value="Unassembled WGS sequence"/>
</dbReference>
<reference evidence="2 3" key="1">
    <citation type="submission" date="2013-04" db="EMBL/GenBank/DDBJ databases">
        <title>The Genome Sequence of Bartonella bacilliformis Ver097.</title>
        <authorList>
            <consortium name="The Broad Institute Genomics Platform"/>
            <consortium name="The Broad Institute Genome Sequencing Center for Infectious Disease"/>
            <person name="Feldgarden M."/>
            <person name="Kirby J."/>
            <person name="Birtles R."/>
            <person name="Dasch G."/>
            <person name="Hendrix L."/>
            <person name="Koehler J."/>
            <person name="Walker B."/>
            <person name="Young S.K."/>
            <person name="Zeng Q."/>
            <person name="Gargeya S."/>
            <person name="Fitzgerald M."/>
            <person name="Haas B."/>
            <person name="Abouelleil A."/>
            <person name="Allen A.W."/>
            <person name="Alvarado L."/>
            <person name="Arachchi H.M."/>
            <person name="Berlin A.M."/>
            <person name="Chapman S.B."/>
            <person name="Gainer-Dewar J."/>
            <person name="Goldberg J."/>
            <person name="Griggs A."/>
            <person name="Gujja S."/>
            <person name="Hansen M."/>
            <person name="Howarth C."/>
            <person name="Imamovic A."/>
            <person name="Ireland A."/>
            <person name="Larimer J."/>
            <person name="McCowan C."/>
            <person name="Murphy C."/>
            <person name="Pearson M."/>
            <person name="Poon T.W."/>
            <person name="Priest M."/>
            <person name="Roberts A."/>
            <person name="Saif S."/>
            <person name="Shea T."/>
            <person name="Sisk P."/>
            <person name="Sykes S."/>
            <person name="Wortman J."/>
            <person name="Nusbaum C."/>
            <person name="Birren B."/>
        </authorList>
    </citation>
    <scope>NUCLEOTIDE SEQUENCE [LARGE SCALE GENOMIC DNA]</scope>
    <source>
        <strain evidence="2 3">Ver097</strain>
    </source>
</reference>